<dbReference type="VEuPathDB" id="FungiDB:MYCFIDRAFT_170557"/>
<feature type="region of interest" description="Disordered" evidence="1">
    <location>
        <begin position="46"/>
        <end position="96"/>
    </location>
</feature>
<accession>N1QAR4</accession>
<proteinExistence type="predicted"/>
<dbReference type="EMBL" id="KB446555">
    <property type="protein sequence ID" value="EME89021.1"/>
    <property type="molecule type" value="Genomic_DNA"/>
</dbReference>
<name>N1QAR4_PSEFD</name>
<dbReference type="HOGENOM" id="CLU_2027749_0_0_1"/>
<organism evidence="2 3">
    <name type="scientific">Pseudocercospora fijiensis (strain CIRAD86)</name>
    <name type="common">Black leaf streak disease fungus</name>
    <name type="synonym">Mycosphaerella fijiensis</name>
    <dbReference type="NCBI Taxonomy" id="383855"/>
    <lineage>
        <taxon>Eukaryota</taxon>
        <taxon>Fungi</taxon>
        <taxon>Dikarya</taxon>
        <taxon>Ascomycota</taxon>
        <taxon>Pezizomycotina</taxon>
        <taxon>Dothideomycetes</taxon>
        <taxon>Dothideomycetidae</taxon>
        <taxon>Mycosphaerellales</taxon>
        <taxon>Mycosphaerellaceae</taxon>
        <taxon>Pseudocercospora</taxon>
    </lineage>
</organism>
<dbReference type="AlphaFoldDB" id="N1QAR4"/>
<dbReference type="KEGG" id="pfj:MYCFIDRAFT_170557"/>
<feature type="compositionally biased region" description="Basic and acidic residues" evidence="1">
    <location>
        <begin position="47"/>
        <end position="77"/>
    </location>
</feature>
<keyword evidence="3" id="KW-1185">Reference proteome</keyword>
<evidence type="ECO:0000313" key="2">
    <source>
        <dbReference type="EMBL" id="EME89021.1"/>
    </source>
</evidence>
<dbReference type="Proteomes" id="UP000016932">
    <property type="component" value="Unassembled WGS sequence"/>
</dbReference>
<dbReference type="GeneID" id="19332516"/>
<protein>
    <submittedName>
        <fullName evidence="2">Uncharacterized protein</fullName>
    </submittedName>
</protein>
<evidence type="ECO:0000256" key="1">
    <source>
        <dbReference type="SAM" id="MobiDB-lite"/>
    </source>
</evidence>
<dbReference type="RefSeq" id="XP_007921824.1">
    <property type="nucleotide sequence ID" value="XM_007923633.1"/>
</dbReference>
<sequence length="122" mass="13666">MLSHISCSYLCITFGLNKSVGKVPSDSAEMARAIAHRSAHMAFISRQVEERKNELDRSHTQPKEPINDRSTDRDFQFQHDSSSPAQPLENFAIRSRPKLKLSRLPAQSSTLRLSEMADGGDP</sequence>
<feature type="region of interest" description="Disordered" evidence="1">
    <location>
        <begin position="103"/>
        <end position="122"/>
    </location>
</feature>
<reference evidence="2 3" key="1">
    <citation type="journal article" date="2012" name="PLoS Pathog.">
        <title>Diverse lifestyles and strategies of plant pathogenesis encoded in the genomes of eighteen Dothideomycetes fungi.</title>
        <authorList>
            <person name="Ohm R.A."/>
            <person name="Feau N."/>
            <person name="Henrissat B."/>
            <person name="Schoch C.L."/>
            <person name="Horwitz B.A."/>
            <person name="Barry K.W."/>
            <person name="Condon B.J."/>
            <person name="Copeland A.C."/>
            <person name="Dhillon B."/>
            <person name="Glaser F."/>
            <person name="Hesse C.N."/>
            <person name="Kosti I."/>
            <person name="LaButti K."/>
            <person name="Lindquist E.A."/>
            <person name="Lucas S."/>
            <person name="Salamov A.A."/>
            <person name="Bradshaw R.E."/>
            <person name="Ciuffetti L."/>
            <person name="Hamelin R.C."/>
            <person name="Kema G.H.J."/>
            <person name="Lawrence C."/>
            <person name="Scott J.A."/>
            <person name="Spatafora J.W."/>
            <person name="Turgeon B.G."/>
            <person name="de Wit P.J.G.M."/>
            <person name="Zhong S."/>
            <person name="Goodwin S.B."/>
            <person name="Grigoriev I.V."/>
        </authorList>
    </citation>
    <scope>NUCLEOTIDE SEQUENCE [LARGE SCALE GENOMIC DNA]</scope>
    <source>
        <strain evidence="2 3">CIRAD86</strain>
    </source>
</reference>
<gene>
    <name evidence="2" type="ORF">MYCFIDRAFT_170557</name>
</gene>
<evidence type="ECO:0000313" key="3">
    <source>
        <dbReference type="Proteomes" id="UP000016932"/>
    </source>
</evidence>